<dbReference type="PROSITE" id="PS51664">
    <property type="entry name" value="YCAO"/>
    <property type="match status" value="1"/>
</dbReference>
<dbReference type="EMBL" id="CP029159">
    <property type="protein sequence ID" value="QKM68161.1"/>
    <property type="molecule type" value="Genomic_DNA"/>
</dbReference>
<name>I2N3Z2_STRT9</name>
<reference evidence="1 2" key="1">
    <citation type="journal article" date="2012" name="J. Bacteriol.">
        <title>Draft genome of Streptomyces tsukubaensis NRRL 18488, the producer of the clinically important immunosuppressant tacrolimus (FK506).</title>
        <authorList>
            <person name="Barreiro C."/>
            <person name="Prieto C."/>
            <person name="Sola-Landa A."/>
            <person name="Solera E."/>
            <person name="Martinez-Castro M."/>
            <person name="Perez-Redondo R."/>
            <person name="Garcia-Estrada C."/>
            <person name="Aparicio J.F."/>
            <person name="Fernandez-Martinez L.T."/>
            <person name="Santos-Aberturas J."/>
            <person name="Salehi-Najafabadi Z."/>
            <person name="Rodriguez-Garcia A."/>
            <person name="Tauch A."/>
            <person name="Martin J.F."/>
        </authorList>
    </citation>
    <scope>NUCLEOTIDE SEQUENCE [LARGE SCALE GENOMIC DNA]</scope>
    <source>
        <strain evidence="2">DSM 42081 / NBRC 108919 / NRRL 18488 / 9993</strain>
    </source>
</reference>
<evidence type="ECO:0000313" key="2">
    <source>
        <dbReference type="Proteomes" id="UP000005940"/>
    </source>
</evidence>
<dbReference type="RefSeq" id="WP_006347379.1">
    <property type="nucleotide sequence ID" value="NZ_CP029159.1"/>
</dbReference>
<protein>
    <submittedName>
        <fullName evidence="1">Uncharacterized protein</fullName>
    </submittedName>
</protein>
<dbReference type="InterPro" id="IPR003776">
    <property type="entry name" value="YcaO-like_dom"/>
</dbReference>
<sequence length="382" mass="41255">MSQVFPHGTVRARPPEETWRALEPELPLLGITRVARLTGLDHLGIPVWTAIRPNSHTLVTSQGKGADDTLARISAVMEGAELWLVEQPLPVAARVSHHRLRPPYPMSALPVKTRHEGLPQLPLDWTEGRGLISGAKIPVPADLARRRAEHTPGTFDVFHVTSNGLATGNTRDEALLHALYELIERDTLHRDHLGGGAMRELVDPATVTDAYCSGLIARFLDAAMFLEIALVRNAYGIPVCAAYIWAEDYPVVFAGSGCHRDPGIALSRALTEAAQSRLTCIAGTRDDLGSHENAFASAPSRPDPVGPYSGDWTPLTEACDATFGEFATEVAAVSERVAAVTGYEPIAVDLPWRSSFAGVKVVGPGLEMRMTRSVPRPGVRRG</sequence>
<dbReference type="Gene3D" id="3.30.160.660">
    <property type="match status" value="1"/>
</dbReference>
<dbReference type="NCBIfam" id="TIGR00702">
    <property type="entry name" value="YcaO-type kinase domain"/>
    <property type="match status" value="1"/>
</dbReference>
<accession>I2N3Z2</accession>
<gene>
    <name evidence="1" type="ORF">STSU_014195</name>
</gene>
<organism evidence="1 2">
    <name type="scientific">Streptomyces tsukubensis (strain DSM 42081 / NBRC 108919 / NRRL 18488 / 9993)</name>
    <dbReference type="NCBI Taxonomy" id="1114943"/>
    <lineage>
        <taxon>Bacteria</taxon>
        <taxon>Bacillati</taxon>
        <taxon>Actinomycetota</taxon>
        <taxon>Actinomycetes</taxon>
        <taxon>Kitasatosporales</taxon>
        <taxon>Streptomycetaceae</taxon>
        <taxon>Streptomyces</taxon>
    </lineage>
</organism>
<dbReference type="Proteomes" id="UP000005940">
    <property type="component" value="Chromosome"/>
</dbReference>
<dbReference type="PANTHER" id="PTHR37809">
    <property type="entry name" value="RIBOSOMAL PROTEIN S12 METHYLTHIOTRANSFERASE ACCESSORY FACTOR YCAO"/>
    <property type="match status" value="1"/>
</dbReference>
<dbReference type="PANTHER" id="PTHR37809:SF1">
    <property type="entry name" value="RIBOSOMAL PROTEIN S12 METHYLTHIOTRANSFERASE ACCESSORY FACTOR YCAO"/>
    <property type="match status" value="1"/>
</dbReference>
<dbReference type="Pfam" id="PF02624">
    <property type="entry name" value="YcaO"/>
    <property type="match status" value="1"/>
</dbReference>
<keyword evidence="2" id="KW-1185">Reference proteome</keyword>
<proteinExistence type="predicted"/>
<dbReference type="AlphaFoldDB" id="I2N3Z2"/>
<evidence type="ECO:0000313" key="1">
    <source>
        <dbReference type="EMBL" id="QKM68161.1"/>
    </source>
</evidence>